<feature type="compositionally biased region" description="Basic and acidic residues" evidence="1">
    <location>
        <begin position="76"/>
        <end position="91"/>
    </location>
</feature>
<feature type="region of interest" description="Disordered" evidence="1">
    <location>
        <begin position="70"/>
        <end position="132"/>
    </location>
</feature>
<gene>
    <name evidence="2" type="ORF">ENUP19_0020G0057</name>
</gene>
<comment type="caution">
    <text evidence="2">The sequence shown here is derived from an EMBL/GenBank/DDBJ whole genome shotgun (WGS) entry which is preliminary data.</text>
</comment>
<feature type="region of interest" description="Disordered" evidence="1">
    <location>
        <begin position="1"/>
        <end position="22"/>
    </location>
</feature>
<evidence type="ECO:0000313" key="2">
    <source>
        <dbReference type="EMBL" id="GAB1219327.1"/>
    </source>
</evidence>
<reference evidence="2 3" key="1">
    <citation type="journal article" date="2019" name="PLoS Negl. Trop. Dis.">
        <title>Whole genome sequencing of Entamoeba nuttalli reveals mammalian host-related molecular signatures and a novel octapeptide-repeat surface protein.</title>
        <authorList>
            <person name="Tanaka M."/>
            <person name="Makiuchi T."/>
            <person name="Komiyama T."/>
            <person name="Shiina T."/>
            <person name="Osaki K."/>
            <person name="Tachibana H."/>
        </authorList>
    </citation>
    <scope>NUCLEOTIDE SEQUENCE [LARGE SCALE GENOMIC DNA]</scope>
    <source>
        <strain evidence="2 3">P19-061405</strain>
    </source>
</reference>
<dbReference type="Proteomes" id="UP001628156">
    <property type="component" value="Unassembled WGS sequence"/>
</dbReference>
<feature type="compositionally biased region" description="Basic and acidic residues" evidence="1">
    <location>
        <begin position="9"/>
        <end position="21"/>
    </location>
</feature>
<proteinExistence type="predicted"/>
<sequence>MTTTQFSERLNEKKFMHRGEDDAPLNTSEYGVSYVTILHELQKTYNWKKSFGVIKKTKKVVVPIDVDAQTGNSSIDENRKNQIKKIRETAPRKTIQSQHIREKREFTHSLNKTQHESRTIKEKKEKLIKNMN</sequence>
<name>A0ABQ0D8Z7_9EUKA</name>
<organism evidence="2 3">
    <name type="scientific">Entamoeba nuttalli</name>
    <dbReference type="NCBI Taxonomy" id="412467"/>
    <lineage>
        <taxon>Eukaryota</taxon>
        <taxon>Amoebozoa</taxon>
        <taxon>Evosea</taxon>
        <taxon>Archamoebae</taxon>
        <taxon>Mastigamoebida</taxon>
        <taxon>Entamoebidae</taxon>
        <taxon>Entamoeba</taxon>
    </lineage>
</organism>
<feature type="compositionally biased region" description="Basic and acidic residues" evidence="1">
    <location>
        <begin position="99"/>
        <end position="132"/>
    </location>
</feature>
<evidence type="ECO:0000313" key="3">
    <source>
        <dbReference type="Proteomes" id="UP001628156"/>
    </source>
</evidence>
<protein>
    <submittedName>
        <fullName evidence="2">Uncharacterized protein</fullName>
    </submittedName>
</protein>
<evidence type="ECO:0000256" key="1">
    <source>
        <dbReference type="SAM" id="MobiDB-lite"/>
    </source>
</evidence>
<dbReference type="EMBL" id="BAAFRS010000020">
    <property type="protein sequence ID" value="GAB1219327.1"/>
    <property type="molecule type" value="Genomic_DNA"/>
</dbReference>
<accession>A0ABQ0D8Z7</accession>
<keyword evidence="3" id="KW-1185">Reference proteome</keyword>